<protein>
    <recommendedName>
        <fullName evidence="4">Cache domain-containing protein</fullName>
    </recommendedName>
</protein>
<reference evidence="2 3" key="1">
    <citation type="submission" date="2016-10" db="EMBL/GenBank/DDBJ databases">
        <authorList>
            <person name="de Groot N.N."/>
        </authorList>
    </citation>
    <scope>NUCLEOTIDE SEQUENCE [LARGE SCALE GENOMIC DNA]</scope>
    <source>
        <strain evidence="2 3">DSM 19547</strain>
    </source>
</reference>
<keyword evidence="3" id="KW-1185">Reference proteome</keyword>
<dbReference type="OrthoDB" id="195732at2"/>
<evidence type="ECO:0000313" key="3">
    <source>
        <dbReference type="Proteomes" id="UP000199356"/>
    </source>
</evidence>
<proteinExistence type="predicted"/>
<dbReference type="Proteomes" id="UP000199356">
    <property type="component" value="Unassembled WGS sequence"/>
</dbReference>
<feature type="chain" id="PRO_5011447870" description="Cache domain-containing protein" evidence="1">
    <location>
        <begin position="21"/>
        <end position="190"/>
    </location>
</feature>
<organism evidence="2 3">
    <name type="scientific">Tranquillimonas alkanivorans</name>
    <dbReference type="NCBI Taxonomy" id="441119"/>
    <lineage>
        <taxon>Bacteria</taxon>
        <taxon>Pseudomonadati</taxon>
        <taxon>Pseudomonadota</taxon>
        <taxon>Alphaproteobacteria</taxon>
        <taxon>Rhodobacterales</taxon>
        <taxon>Roseobacteraceae</taxon>
        <taxon>Tranquillimonas</taxon>
    </lineage>
</organism>
<evidence type="ECO:0008006" key="4">
    <source>
        <dbReference type="Google" id="ProtNLM"/>
    </source>
</evidence>
<keyword evidence="1" id="KW-0732">Signal</keyword>
<dbReference type="STRING" id="441119.SAMN04488047_1079"/>
<accession>A0A1I5QLI3</accession>
<evidence type="ECO:0000256" key="1">
    <source>
        <dbReference type="SAM" id="SignalP"/>
    </source>
</evidence>
<dbReference type="AlphaFoldDB" id="A0A1I5QLI3"/>
<feature type="signal peptide" evidence="1">
    <location>
        <begin position="1"/>
        <end position="20"/>
    </location>
</feature>
<name>A0A1I5QLI3_9RHOB</name>
<evidence type="ECO:0000313" key="2">
    <source>
        <dbReference type="EMBL" id="SFP47072.1"/>
    </source>
</evidence>
<sequence length="190" mass="20687">MKRPALAATCGVLLAAPLFAQEDDLAVIRAYAERHVVPLAQEEVLAAAAREQTHRLAGLSRQDILDRDAEWRAQTDLETRPLIDAVLEHPAADFLRAHVDAAEGAITDIFLMDGHGLNVAATSVTSDYWQGDEAKFLETHEKGAGAMHVSEVDFDTSTQFYQADVSLPVIDRFGEVVGAITVGLNAEYLF</sequence>
<dbReference type="EMBL" id="FOXA01000007">
    <property type="protein sequence ID" value="SFP47072.1"/>
    <property type="molecule type" value="Genomic_DNA"/>
</dbReference>
<gene>
    <name evidence="2" type="ORF">SAMN04488047_1079</name>
</gene>
<dbReference type="RefSeq" id="WP_093421171.1">
    <property type="nucleotide sequence ID" value="NZ_FOXA01000007.1"/>
</dbReference>